<dbReference type="SUPFAM" id="SSF54211">
    <property type="entry name" value="Ribosomal protein S5 domain 2-like"/>
    <property type="match status" value="2"/>
</dbReference>
<dbReference type="NCBIfam" id="NF008805">
    <property type="entry name" value="PRK11824.1"/>
    <property type="match status" value="1"/>
</dbReference>
<dbReference type="InterPro" id="IPR036612">
    <property type="entry name" value="KH_dom_type_1_sf"/>
</dbReference>
<dbReference type="InterPro" id="IPR003029">
    <property type="entry name" value="S1_domain"/>
</dbReference>
<dbReference type="SMART" id="SM00322">
    <property type="entry name" value="KH"/>
    <property type="match status" value="1"/>
</dbReference>
<dbReference type="GO" id="GO:0000175">
    <property type="term" value="F:3'-5'-RNA exonuclease activity"/>
    <property type="evidence" value="ECO:0007669"/>
    <property type="project" value="TreeGrafter"/>
</dbReference>
<evidence type="ECO:0000259" key="10">
    <source>
        <dbReference type="PROSITE" id="PS50126"/>
    </source>
</evidence>
<dbReference type="Pfam" id="PF03726">
    <property type="entry name" value="PNPase"/>
    <property type="match status" value="1"/>
</dbReference>
<dbReference type="PROSITE" id="PS50084">
    <property type="entry name" value="KH_TYPE_1"/>
    <property type="match status" value="1"/>
</dbReference>
<dbReference type="EMBL" id="DVOG01000024">
    <property type="protein sequence ID" value="HIV03700.1"/>
    <property type="molecule type" value="Genomic_DNA"/>
</dbReference>
<reference evidence="11" key="1">
    <citation type="submission" date="2020-10" db="EMBL/GenBank/DDBJ databases">
        <authorList>
            <person name="Gilroy R."/>
        </authorList>
    </citation>
    <scope>NUCLEOTIDE SEQUENCE</scope>
    <source>
        <strain evidence="11">10669</strain>
    </source>
</reference>
<name>A0A9D1T0M4_9BACT</name>
<comment type="caution">
    <text evidence="11">The sequence shown here is derived from an EMBL/GenBank/DDBJ whole genome shotgun (WGS) entry which is preliminary data.</text>
</comment>
<keyword evidence="5 11" id="KW-0548">Nucleotidyltransferase</keyword>
<dbReference type="InterPro" id="IPR036345">
    <property type="entry name" value="ExoRNase_PH_dom2_sf"/>
</dbReference>
<dbReference type="AlphaFoldDB" id="A0A9D1T0M4"/>
<comment type="similarity">
    <text evidence="1">Belongs to the polyribonucleotide nucleotidyltransferase family.</text>
</comment>
<dbReference type="InterPro" id="IPR036456">
    <property type="entry name" value="PNPase_PH_RNA-bd_sf"/>
</dbReference>
<evidence type="ECO:0000256" key="5">
    <source>
        <dbReference type="ARBA" id="ARBA00022695"/>
    </source>
</evidence>
<dbReference type="InterPro" id="IPR027408">
    <property type="entry name" value="PNPase/RNase_PH_dom_sf"/>
</dbReference>
<gene>
    <name evidence="11" type="ORF">IAC75_00920</name>
</gene>
<evidence type="ECO:0000256" key="1">
    <source>
        <dbReference type="ARBA" id="ARBA00007404"/>
    </source>
</evidence>
<dbReference type="SUPFAM" id="SSF55666">
    <property type="entry name" value="Ribonuclease PH domain 2-like"/>
    <property type="match status" value="2"/>
</dbReference>
<evidence type="ECO:0000313" key="11">
    <source>
        <dbReference type="EMBL" id="HIV03700.1"/>
    </source>
</evidence>
<evidence type="ECO:0000256" key="9">
    <source>
        <dbReference type="PROSITE-ProRule" id="PRU00117"/>
    </source>
</evidence>
<protein>
    <recommendedName>
        <fullName evidence="2 8">Polyribonucleotide nucleotidyltransferase</fullName>
        <ecNumber evidence="2 8">2.7.7.8</ecNumber>
    </recommendedName>
</protein>
<organism evidence="11 12">
    <name type="scientific">Candidatus Spyradosoma merdigallinarum</name>
    <dbReference type="NCBI Taxonomy" id="2840950"/>
    <lineage>
        <taxon>Bacteria</taxon>
        <taxon>Pseudomonadati</taxon>
        <taxon>Verrucomicrobiota</taxon>
        <taxon>Opitutia</taxon>
        <taxon>Opitutia incertae sedis</taxon>
        <taxon>Candidatus Spyradosoma</taxon>
    </lineage>
</organism>
<keyword evidence="6" id="KW-0460">Magnesium</keyword>
<keyword evidence="7 9" id="KW-0694">RNA-binding</keyword>
<dbReference type="PANTHER" id="PTHR11252">
    <property type="entry name" value="POLYRIBONUCLEOTIDE NUCLEOTIDYLTRANSFERASE"/>
    <property type="match status" value="1"/>
</dbReference>
<dbReference type="PANTHER" id="PTHR11252:SF0">
    <property type="entry name" value="POLYRIBONUCLEOTIDE NUCLEOTIDYLTRANSFERASE 1, MITOCHONDRIAL"/>
    <property type="match status" value="1"/>
</dbReference>
<dbReference type="Pfam" id="PF00013">
    <property type="entry name" value="KH_1"/>
    <property type="match status" value="1"/>
</dbReference>
<dbReference type="CDD" id="cd11363">
    <property type="entry name" value="RNase_PH_PNPase_1"/>
    <property type="match status" value="1"/>
</dbReference>
<dbReference type="HAMAP" id="MF_01595">
    <property type="entry name" value="PNPase"/>
    <property type="match status" value="1"/>
</dbReference>
<evidence type="ECO:0000313" key="12">
    <source>
        <dbReference type="Proteomes" id="UP000886812"/>
    </source>
</evidence>
<dbReference type="PIRSF" id="PIRSF005499">
    <property type="entry name" value="PNPase"/>
    <property type="match status" value="1"/>
</dbReference>
<dbReference type="Gene3D" id="3.30.1370.10">
    <property type="entry name" value="K Homology domain, type 1"/>
    <property type="match status" value="1"/>
</dbReference>
<dbReference type="FunFam" id="3.30.1370.10:FF:000001">
    <property type="entry name" value="Polyribonucleotide nucleotidyltransferase"/>
    <property type="match status" value="1"/>
</dbReference>
<sequence length="723" mass="78253">MQQEYNVSVEDFGITISTGSIARQANGAVTVSCGGTTVLVTATAANELRSPDQDFFPLTVDYREKFAAAGRFPGGYFKREGRPTEKEILTSRLCDRPLRPLFPKGFLNEVQVIGLLLSTDKVTDPDVLMVNGASAALLCSDIPWNGPIGAVRIGEINGEFVVNPTHEQMLDTTLDLVYVGNEQDMMMIEGSADQMPDERFVEALEFAHKAIQKLIAAQRELAAKVAKPKKDFPLVICDEKVFEICKRIANTDEKLAKAVYLPGKLERNAAVDVVKAEAKEAVIAELGEENIDPRHVNIAFEELQEKVYREGILEKGVRADGRALDQLRPITCKTDVLPSVHGSAIFQRGETQALVIATLGTSKDAQELDGLSGGPKSKSFILHYNFPPFSVGECGKFGSPGRREIGHGALAERSLVPVLPSEEEFPYAIRVSSEIMESNGSTSMASVCGGTLALMDAGVPISAPVAGISCGLVTLNDESGKICKHVVLTDIIGAEDHFGDMDFKICGTHAGITGFQLDLKIHGLPIDIAKEAIFRNREAREKILGLITEAKPAPSATIKPTAPRIRTIMISPDKIGALIGPGGKNIRRICELSGAQIDINEDNSGRVDIFATSEESMQLAISEVNLATAQIEIGKTYKGIVRSIKEFGCFVECLPGQEGLVHVSELADFRVNKVEDVVKLGDEIIVKCVGVDEKGRVRLSRRAAIAEKEGRPLSLIHISEPTR</sequence>
<evidence type="ECO:0000256" key="3">
    <source>
        <dbReference type="ARBA" id="ARBA00022490"/>
    </source>
</evidence>
<dbReference type="CDD" id="cd11364">
    <property type="entry name" value="RNase_PH_PNPase_2"/>
    <property type="match status" value="1"/>
</dbReference>
<dbReference type="SUPFAM" id="SSF46915">
    <property type="entry name" value="Polynucleotide phosphorylase/guanosine pentaphosphate synthase (PNPase/GPSI), domain 3"/>
    <property type="match status" value="1"/>
</dbReference>
<dbReference type="Proteomes" id="UP000886812">
    <property type="component" value="Unassembled WGS sequence"/>
</dbReference>
<dbReference type="Pfam" id="PF03725">
    <property type="entry name" value="RNase_PH_C"/>
    <property type="match status" value="1"/>
</dbReference>
<dbReference type="GO" id="GO:0006396">
    <property type="term" value="P:RNA processing"/>
    <property type="evidence" value="ECO:0007669"/>
    <property type="project" value="InterPro"/>
</dbReference>
<evidence type="ECO:0000256" key="8">
    <source>
        <dbReference type="NCBIfam" id="TIGR03591"/>
    </source>
</evidence>
<dbReference type="Gene3D" id="3.30.230.70">
    <property type="entry name" value="GHMP Kinase, N-terminal domain"/>
    <property type="match status" value="2"/>
</dbReference>
<dbReference type="GO" id="GO:0006402">
    <property type="term" value="P:mRNA catabolic process"/>
    <property type="evidence" value="ECO:0007669"/>
    <property type="project" value="UniProtKB-UniRule"/>
</dbReference>
<dbReference type="InterPro" id="IPR015848">
    <property type="entry name" value="PNPase_PH_RNA-bd_bac/org-type"/>
</dbReference>
<dbReference type="InterPro" id="IPR015847">
    <property type="entry name" value="ExoRNase_PH_dom2"/>
</dbReference>
<dbReference type="CDD" id="cd02393">
    <property type="entry name" value="KH-I_PNPase"/>
    <property type="match status" value="1"/>
</dbReference>
<dbReference type="Gene3D" id="2.40.50.140">
    <property type="entry name" value="Nucleic acid-binding proteins"/>
    <property type="match status" value="1"/>
</dbReference>
<dbReference type="PROSITE" id="PS50126">
    <property type="entry name" value="S1"/>
    <property type="match status" value="1"/>
</dbReference>
<dbReference type="InterPro" id="IPR012162">
    <property type="entry name" value="PNPase"/>
</dbReference>
<keyword evidence="4 11" id="KW-0808">Transferase</keyword>
<dbReference type="NCBIfam" id="TIGR03591">
    <property type="entry name" value="polynuc_phos"/>
    <property type="match status" value="1"/>
</dbReference>
<dbReference type="InterPro" id="IPR012340">
    <property type="entry name" value="NA-bd_OB-fold"/>
</dbReference>
<dbReference type="InterPro" id="IPR004088">
    <property type="entry name" value="KH_dom_type_1"/>
</dbReference>
<dbReference type="SUPFAM" id="SSF54791">
    <property type="entry name" value="Eukaryotic type KH-domain (KH-domain type I)"/>
    <property type="match status" value="1"/>
</dbReference>
<dbReference type="GO" id="GO:0003723">
    <property type="term" value="F:RNA binding"/>
    <property type="evidence" value="ECO:0007669"/>
    <property type="project" value="UniProtKB-UniRule"/>
</dbReference>
<dbReference type="InterPro" id="IPR004087">
    <property type="entry name" value="KH_dom"/>
</dbReference>
<feature type="domain" description="S1 motif" evidence="10">
    <location>
        <begin position="634"/>
        <end position="702"/>
    </location>
</feature>
<accession>A0A9D1T0M4</accession>
<dbReference type="Pfam" id="PF00575">
    <property type="entry name" value="S1"/>
    <property type="match status" value="1"/>
</dbReference>
<evidence type="ECO:0000256" key="6">
    <source>
        <dbReference type="ARBA" id="ARBA00022842"/>
    </source>
</evidence>
<dbReference type="InterPro" id="IPR001247">
    <property type="entry name" value="ExoRNase_PH_dom1"/>
</dbReference>
<reference evidence="11" key="2">
    <citation type="journal article" date="2021" name="PeerJ">
        <title>Extensive microbial diversity within the chicken gut microbiome revealed by metagenomics and culture.</title>
        <authorList>
            <person name="Gilroy R."/>
            <person name="Ravi A."/>
            <person name="Getino M."/>
            <person name="Pursley I."/>
            <person name="Horton D.L."/>
            <person name="Alikhan N.F."/>
            <person name="Baker D."/>
            <person name="Gharbi K."/>
            <person name="Hall N."/>
            <person name="Watson M."/>
            <person name="Adriaenssens E.M."/>
            <person name="Foster-Nyarko E."/>
            <person name="Jarju S."/>
            <person name="Secka A."/>
            <person name="Antonio M."/>
            <person name="Oren A."/>
            <person name="Chaudhuri R.R."/>
            <person name="La Ragione R."/>
            <person name="Hildebrand F."/>
            <person name="Pallen M.J."/>
        </authorList>
    </citation>
    <scope>NUCLEOTIDE SEQUENCE</scope>
    <source>
        <strain evidence="11">10669</strain>
    </source>
</reference>
<dbReference type="GO" id="GO:0004654">
    <property type="term" value="F:polyribonucleotide nucleotidyltransferase activity"/>
    <property type="evidence" value="ECO:0007669"/>
    <property type="project" value="UniProtKB-UniRule"/>
</dbReference>
<dbReference type="FunFam" id="2.40.50.140:FF:000189">
    <property type="entry name" value="Polyribonucleotide nucleotidyltransferase, putative"/>
    <property type="match status" value="1"/>
</dbReference>
<proteinExistence type="inferred from homology"/>
<dbReference type="SUPFAM" id="SSF50249">
    <property type="entry name" value="Nucleic acid-binding proteins"/>
    <property type="match status" value="1"/>
</dbReference>
<keyword evidence="3" id="KW-0963">Cytoplasm</keyword>
<dbReference type="CDD" id="cd04472">
    <property type="entry name" value="S1_PNPase"/>
    <property type="match status" value="1"/>
</dbReference>
<dbReference type="Pfam" id="PF01138">
    <property type="entry name" value="RNase_PH"/>
    <property type="match status" value="2"/>
</dbReference>
<dbReference type="InterPro" id="IPR020568">
    <property type="entry name" value="Ribosomal_Su5_D2-typ_SF"/>
</dbReference>
<dbReference type="GO" id="GO:0005829">
    <property type="term" value="C:cytosol"/>
    <property type="evidence" value="ECO:0007669"/>
    <property type="project" value="TreeGrafter"/>
</dbReference>
<dbReference type="EC" id="2.7.7.8" evidence="2 8"/>
<evidence type="ECO:0000256" key="2">
    <source>
        <dbReference type="ARBA" id="ARBA00012416"/>
    </source>
</evidence>
<dbReference type="FunFam" id="3.30.230.70:FF:000001">
    <property type="entry name" value="Polyribonucleotide nucleotidyltransferase"/>
    <property type="match status" value="1"/>
</dbReference>
<feature type="non-terminal residue" evidence="11">
    <location>
        <position position="723"/>
    </location>
</feature>
<dbReference type="SMART" id="SM00316">
    <property type="entry name" value="S1"/>
    <property type="match status" value="1"/>
</dbReference>
<evidence type="ECO:0000256" key="7">
    <source>
        <dbReference type="ARBA" id="ARBA00022884"/>
    </source>
</evidence>
<evidence type="ECO:0000256" key="4">
    <source>
        <dbReference type="ARBA" id="ARBA00022679"/>
    </source>
</evidence>